<dbReference type="AlphaFoldDB" id="A0A2J6Q7Q1"/>
<feature type="chain" id="PRO_5014453521" evidence="2">
    <location>
        <begin position="20"/>
        <end position="241"/>
    </location>
</feature>
<keyword evidence="4" id="KW-1185">Reference proteome</keyword>
<keyword evidence="2" id="KW-0732">Signal</keyword>
<evidence type="ECO:0000313" key="4">
    <source>
        <dbReference type="Proteomes" id="UP000235672"/>
    </source>
</evidence>
<dbReference type="EMBL" id="KZ613478">
    <property type="protein sequence ID" value="PMD22306.1"/>
    <property type="molecule type" value="Genomic_DNA"/>
</dbReference>
<sequence length="241" mass="24850">MRASVSPLLFLFFLTTALALYPNPYLNPTGSLTLFTDTLCQQTASANPWILGGDFCVPLSPSTPSDLNSYLITQRPTCNNGSYASWATYSDARCEKEIQRVPYNNDDVCESFNGVESVAFICEGFVAEGGDGNGGAGSSMSVITATYSEIPISIITKPIPSSYLVTPPTAAKTVTSTPAPTIESTTSGSVSSSTGAPRNGTSTSGSLSAPSALSTGGASTLASCSGFVFLLIPASLLFTGL</sequence>
<feature type="compositionally biased region" description="Polar residues" evidence="1">
    <location>
        <begin position="199"/>
        <end position="209"/>
    </location>
</feature>
<feature type="compositionally biased region" description="Low complexity" evidence="1">
    <location>
        <begin position="184"/>
        <end position="195"/>
    </location>
</feature>
<feature type="compositionally biased region" description="Polar residues" evidence="1">
    <location>
        <begin position="173"/>
        <end position="183"/>
    </location>
</feature>
<evidence type="ECO:0000256" key="1">
    <source>
        <dbReference type="SAM" id="MobiDB-lite"/>
    </source>
</evidence>
<feature type="signal peptide" evidence="2">
    <location>
        <begin position="1"/>
        <end position="19"/>
    </location>
</feature>
<accession>A0A2J6Q7Q1</accession>
<evidence type="ECO:0000256" key="2">
    <source>
        <dbReference type="SAM" id="SignalP"/>
    </source>
</evidence>
<protein>
    <submittedName>
        <fullName evidence="3">Uncharacterized protein</fullName>
    </submittedName>
</protein>
<proteinExistence type="predicted"/>
<dbReference type="OrthoDB" id="5369591at2759"/>
<dbReference type="STRING" id="1745343.A0A2J6Q7Q1"/>
<reference evidence="3 4" key="1">
    <citation type="submission" date="2016-05" db="EMBL/GenBank/DDBJ databases">
        <title>A degradative enzymes factory behind the ericoid mycorrhizal symbiosis.</title>
        <authorList>
            <consortium name="DOE Joint Genome Institute"/>
            <person name="Martino E."/>
            <person name="Morin E."/>
            <person name="Grelet G."/>
            <person name="Kuo A."/>
            <person name="Kohler A."/>
            <person name="Daghino S."/>
            <person name="Barry K."/>
            <person name="Choi C."/>
            <person name="Cichocki N."/>
            <person name="Clum A."/>
            <person name="Copeland A."/>
            <person name="Hainaut M."/>
            <person name="Haridas S."/>
            <person name="Labutti K."/>
            <person name="Lindquist E."/>
            <person name="Lipzen A."/>
            <person name="Khouja H.-R."/>
            <person name="Murat C."/>
            <person name="Ohm R."/>
            <person name="Olson A."/>
            <person name="Spatafora J."/>
            <person name="Veneault-Fourrey C."/>
            <person name="Henrissat B."/>
            <person name="Grigoriev I."/>
            <person name="Martin F."/>
            <person name="Perotto S."/>
        </authorList>
    </citation>
    <scope>NUCLEOTIDE SEQUENCE [LARGE SCALE GENOMIC DNA]</scope>
    <source>
        <strain evidence="3 4">UAMH 7357</strain>
    </source>
</reference>
<evidence type="ECO:0000313" key="3">
    <source>
        <dbReference type="EMBL" id="PMD22306.1"/>
    </source>
</evidence>
<dbReference type="Proteomes" id="UP000235672">
    <property type="component" value="Unassembled WGS sequence"/>
</dbReference>
<name>A0A2J6Q7Q1_9HELO</name>
<feature type="region of interest" description="Disordered" evidence="1">
    <location>
        <begin position="173"/>
        <end position="209"/>
    </location>
</feature>
<organism evidence="3 4">
    <name type="scientific">Hyaloscypha hepaticicola</name>
    <dbReference type="NCBI Taxonomy" id="2082293"/>
    <lineage>
        <taxon>Eukaryota</taxon>
        <taxon>Fungi</taxon>
        <taxon>Dikarya</taxon>
        <taxon>Ascomycota</taxon>
        <taxon>Pezizomycotina</taxon>
        <taxon>Leotiomycetes</taxon>
        <taxon>Helotiales</taxon>
        <taxon>Hyaloscyphaceae</taxon>
        <taxon>Hyaloscypha</taxon>
    </lineage>
</organism>
<gene>
    <name evidence="3" type="ORF">NA56DRAFT_645000</name>
</gene>